<dbReference type="SMART" id="SM00130">
    <property type="entry name" value="KR"/>
    <property type="match status" value="1"/>
</dbReference>
<evidence type="ECO:0000259" key="5">
    <source>
        <dbReference type="PROSITE" id="PS50070"/>
    </source>
</evidence>
<reference evidence="7" key="3">
    <citation type="submission" date="2023-05" db="EMBL/GenBank/DDBJ databases">
        <authorList>
            <person name="Smith C.H."/>
        </authorList>
    </citation>
    <scope>NUCLEOTIDE SEQUENCE</scope>
    <source>
        <strain evidence="7">CHS0354</strain>
        <tissue evidence="7">Mantle</tissue>
    </source>
</reference>
<organism evidence="7 8">
    <name type="scientific">Potamilus streckersoni</name>
    <dbReference type="NCBI Taxonomy" id="2493646"/>
    <lineage>
        <taxon>Eukaryota</taxon>
        <taxon>Metazoa</taxon>
        <taxon>Spiralia</taxon>
        <taxon>Lophotrochozoa</taxon>
        <taxon>Mollusca</taxon>
        <taxon>Bivalvia</taxon>
        <taxon>Autobranchia</taxon>
        <taxon>Heteroconchia</taxon>
        <taxon>Palaeoheterodonta</taxon>
        <taxon>Unionida</taxon>
        <taxon>Unionoidea</taxon>
        <taxon>Unionidae</taxon>
        <taxon>Ambleminae</taxon>
        <taxon>Lampsilini</taxon>
        <taxon>Potamilus</taxon>
    </lineage>
</organism>
<keyword evidence="8" id="KW-1185">Reference proteome</keyword>
<reference evidence="7" key="1">
    <citation type="journal article" date="2021" name="Genome Biol. Evol.">
        <title>A High-Quality Reference Genome for a Parasitic Bivalve with Doubly Uniparental Inheritance (Bivalvia: Unionida).</title>
        <authorList>
            <person name="Smith C.H."/>
        </authorList>
    </citation>
    <scope>NUCLEOTIDE SEQUENCE</scope>
    <source>
        <strain evidence="7">CHS0354</strain>
    </source>
</reference>
<comment type="caution">
    <text evidence="7">The sequence shown here is derived from an EMBL/GenBank/DDBJ whole genome shotgun (WGS) entry which is preliminary data.</text>
</comment>
<protein>
    <submittedName>
        <fullName evidence="7">Uncharacterized protein</fullName>
    </submittedName>
</protein>
<dbReference type="InterPro" id="IPR013806">
    <property type="entry name" value="Kringle-like"/>
</dbReference>
<dbReference type="InterPro" id="IPR000001">
    <property type="entry name" value="Kringle"/>
</dbReference>
<dbReference type="PANTHER" id="PTHR21724">
    <property type="entry name" value="SHKT DOMAIN-CONTAINING PROTEIN"/>
    <property type="match status" value="1"/>
</dbReference>
<evidence type="ECO:0000256" key="3">
    <source>
        <dbReference type="PROSITE-ProRule" id="PRU00121"/>
    </source>
</evidence>
<dbReference type="SUPFAM" id="SSF57440">
    <property type="entry name" value="Kringle-like"/>
    <property type="match status" value="1"/>
</dbReference>
<evidence type="ECO:0000259" key="6">
    <source>
        <dbReference type="PROSITE" id="PS51670"/>
    </source>
</evidence>
<dbReference type="InterPro" id="IPR038178">
    <property type="entry name" value="Kringle_sf"/>
</dbReference>
<evidence type="ECO:0000256" key="2">
    <source>
        <dbReference type="ARBA" id="ARBA00023157"/>
    </source>
</evidence>
<dbReference type="InterPro" id="IPR003582">
    <property type="entry name" value="ShKT_dom"/>
</dbReference>
<feature type="domain" description="ShKT" evidence="6">
    <location>
        <begin position="85"/>
        <end position="118"/>
    </location>
</feature>
<comment type="caution">
    <text evidence="3">Lacks conserved residue(s) required for the propagation of feature annotation.</text>
</comment>
<dbReference type="Proteomes" id="UP001195483">
    <property type="component" value="Unassembled WGS sequence"/>
</dbReference>
<reference evidence="7" key="2">
    <citation type="journal article" date="2021" name="Genome Biol. Evol.">
        <title>Developing a high-quality reference genome for a parasitic bivalve with doubly uniparental inheritance (Bivalvia: Unionida).</title>
        <authorList>
            <person name="Smith C.H."/>
        </authorList>
    </citation>
    <scope>NUCLEOTIDE SEQUENCE</scope>
    <source>
        <strain evidence="7">CHS0354</strain>
        <tissue evidence="7">Mantle</tissue>
    </source>
</reference>
<dbReference type="PROSITE" id="PS51670">
    <property type="entry name" value="SHKT"/>
    <property type="match status" value="1"/>
</dbReference>
<proteinExistence type="predicted"/>
<evidence type="ECO:0000256" key="4">
    <source>
        <dbReference type="PROSITE-ProRule" id="PRU01005"/>
    </source>
</evidence>
<dbReference type="PROSITE" id="PS50070">
    <property type="entry name" value="KRINGLE_2"/>
    <property type="match status" value="1"/>
</dbReference>
<accession>A0AAE0T5F7</accession>
<keyword evidence="2 4" id="KW-1015">Disulfide bond</keyword>
<dbReference type="AlphaFoldDB" id="A0AAE0T5F7"/>
<dbReference type="SMART" id="SM00254">
    <property type="entry name" value="ShKT"/>
    <property type="match status" value="3"/>
</dbReference>
<gene>
    <name evidence="7" type="ORF">CHS0354_010500</name>
</gene>
<dbReference type="PANTHER" id="PTHR21724:SF109">
    <property type="entry name" value="SHKT DOMAIN-CONTAINING PROTEIN"/>
    <property type="match status" value="1"/>
</dbReference>
<feature type="disulfide bond" evidence="4">
    <location>
        <begin position="93"/>
        <end position="111"/>
    </location>
</feature>
<sequence length="340" mass="37187">MVSQDSDGDDECYYANQSHIYNGYVSSTNRGACFNWTSFPDNYFIDGNRAKAKNYCRDPDYTGYPYCFTSSGRTPCTIPQCIGMCKDDPNTKCEDLKTLLCQSDHFAKLMCPKSCNVCGFGLLEPVHIDPPVIKDCADDPMARCDQLKELICADHAKATLYCPRTCNVCGASNTIGVTGMESTTRTISTPPPIITHREALHITTDIAYSTIGVTSMRSTTTMTNTLLQPTTEEPCVDLANFSCNNPEIKALICIDVPVATNVCRKTCNLCGTAVVKIVKEKCGDPLKLSMCQLLHEEVCLCYDQPIFSVLCPHYCAGECGDVSNTVRCPGPTGAVLIGRR</sequence>
<keyword evidence="1 3" id="KW-0420">Kringle</keyword>
<evidence type="ECO:0000313" key="7">
    <source>
        <dbReference type="EMBL" id="KAK3604104.1"/>
    </source>
</evidence>
<dbReference type="Gene3D" id="2.40.20.10">
    <property type="entry name" value="Plasminogen Kringle 4"/>
    <property type="match status" value="1"/>
</dbReference>
<feature type="domain" description="Kringle" evidence="5">
    <location>
        <begin position="11"/>
        <end position="81"/>
    </location>
</feature>
<name>A0AAE0T5F7_9BIVA</name>
<dbReference type="EMBL" id="JAEAOA010000662">
    <property type="protein sequence ID" value="KAK3604104.1"/>
    <property type="molecule type" value="Genomic_DNA"/>
</dbReference>
<evidence type="ECO:0000256" key="1">
    <source>
        <dbReference type="ARBA" id="ARBA00022572"/>
    </source>
</evidence>
<evidence type="ECO:0000313" key="8">
    <source>
        <dbReference type="Proteomes" id="UP001195483"/>
    </source>
</evidence>